<keyword evidence="8" id="KW-0326">Glycosidase</keyword>
<protein>
    <recommendedName>
        <fullName evidence="10">HhH-GPD domain-containing protein</fullName>
    </recommendedName>
</protein>
<accession>X1FMP3</accession>
<proteinExistence type="predicted"/>
<evidence type="ECO:0008006" key="10">
    <source>
        <dbReference type="Google" id="ProtNLM"/>
    </source>
</evidence>
<dbReference type="Gene3D" id="1.10.1670.10">
    <property type="entry name" value="Helix-hairpin-Helix base-excision DNA repair enzymes (C-terminal)"/>
    <property type="match status" value="1"/>
</dbReference>
<dbReference type="GO" id="GO:0046872">
    <property type="term" value="F:metal ion binding"/>
    <property type="evidence" value="ECO:0007669"/>
    <property type="project" value="UniProtKB-KW"/>
</dbReference>
<dbReference type="GO" id="GO:0032357">
    <property type="term" value="F:oxidized purine DNA binding"/>
    <property type="evidence" value="ECO:0007669"/>
    <property type="project" value="TreeGrafter"/>
</dbReference>
<dbReference type="PANTHER" id="PTHR42944:SF1">
    <property type="entry name" value="ADENINE DNA GLYCOSYLASE"/>
    <property type="match status" value="1"/>
</dbReference>
<evidence type="ECO:0000256" key="6">
    <source>
        <dbReference type="ARBA" id="ARBA00023014"/>
    </source>
</evidence>
<dbReference type="PANTHER" id="PTHR42944">
    <property type="entry name" value="ADENINE DNA GLYCOSYLASE"/>
    <property type="match status" value="1"/>
</dbReference>
<keyword evidence="4" id="KW-0378">Hydrolase</keyword>
<keyword evidence="7" id="KW-0234">DNA repair</keyword>
<keyword evidence="6" id="KW-0411">Iron-sulfur</keyword>
<dbReference type="InterPro" id="IPR011257">
    <property type="entry name" value="DNA_glycosylase"/>
</dbReference>
<dbReference type="EMBL" id="BARU01006238">
    <property type="protein sequence ID" value="GAH46247.1"/>
    <property type="molecule type" value="Genomic_DNA"/>
</dbReference>
<dbReference type="GO" id="GO:0051536">
    <property type="term" value="F:iron-sulfur cluster binding"/>
    <property type="evidence" value="ECO:0007669"/>
    <property type="project" value="UniProtKB-KW"/>
</dbReference>
<name>X1FMP3_9ZZZZ</name>
<evidence type="ECO:0000313" key="9">
    <source>
        <dbReference type="EMBL" id="GAH46247.1"/>
    </source>
</evidence>
<dbReference type="InterPro" id="IPR023170">
    <property type="entry name" value="HhH_base_excis_C"/>
</dbReference>
<keyword evidence="3" id="KW-0227">DNA damage</keyword>
<dbReference type="InterPro" id="IPR044298">
    <property type="entry name" value="MIG/MutY"/>
</dbReference>
<keyword evidence="5" id="KW-0408">Iron</keyword>
<dbReference type="GO" id="GO:0034039">
    <property type="term" value="F:8-oxo-7,8-dihydroguanine DNA N-glycosylase activity"/>
    <property type="evidence" value="ECO:0007669"/>
    <property type="project" value="TreeGrafter"/>
</dbReference>
<dbReference type="GO" id="GO:0006284">
    <property type="term" value="P:base-excision repair"/>
    <property type="evidence" value="ECO:0007669"/>
    <property type="project" value="InterPro"/>
</dbReference>
<dbReference type="GO" id="GO:0035485">
    <property type="term" value="F:adenine/guanine mispair binding"/>
    <property type="evidence" value="ECO:0007669"/>
    <property type="project" value="TreeGrafter"/>
</dbReference>
<sequence length="135" mass="14654">MTRLGNQRTKRLKAMAAALTGNKLPEIIPGLGPYGSGIVFFSIGQEALTVPVDGNIARVVCRYFGLTFGHGEPRKKPEVSAAVKSIIDTQRDFSQKLEVLYALVDLGDSICRPKPRCQHCISAASCVFAKHTHVT</sequence>
<evidence type="ECO:0000256" key="1">
    <source>
        <dbReference type="ARBA" id="ARBA00001966"/>
    </source>
</evidence>
<comment type="cofactor">
    <cofactor evidence="1">
        <name>[4Fe-4S] cluster</name>
        <dbReference type="ChEBI" id="CHEBI:49883"/>
    </cofactor>
</comment>
<dbReference type="GO" id="GO:0000701">
    <property type="term" value="F:purine-specific mismatch base pair DNA N-glycosylase activity"/>
    <property type="evidence" value="ECO:0007669"/>
    <property type="project" value="TreeGrafter"/>
</dbReference>
<evidence type="ECO:0000256" key="5">
    <source>
        <dbReference type="ARBA" id="ARBA00023004"/>
    </source>
</evidence>
<evidence type="ECO:0000256" key="4">
    <source>
        <dbReference type="ARBA" id="ARBA00022801"/>
    </source>
</evidence>
<keyword evidence="2" id="KW-0479">Metal-binding</keyword>
<gene>
    <name evidence="9" type="ORF">S03H2_12254</name>
</gene>
<dbReference type="AlphaFoldDB" id="X1FMP3"/>
<dbReference type="SUPFAM" id="SSF48150">
    <property type="entry name" value="DNA-glycosylase"/>
    <property type="match status" value="1"/>
</dbReference>
<dbReference type="GO" id="GO:0006298">
    <property type="term" value="P:mismatch repair"/>
    <property type="evidence" value="ECO:0007669"/>
    <property type="project" value="TreeGrafter"/>
</dbReference>
<comment type="caution">
    <text evidence="9">The sequence shown here is derived from an EMBL/GenBank/DDBJ whole genome shotgun (WGS) entry which is preliminary data.</text>
</comment>
<evidence type="ECO:0000256" key="8">
    <source>
        <dbReference type="ARBA" id="ARBA00023295"/>
    </source>
</evidence>
<evidence type="ECO:0000256" key="3">
    <source>
        <dbReference type="ARBA" id="ARBA00022763"/>
    </source>
</evidence>
<evidence type="ECO:0000256" key="2">
    <source>
        <dbReference type="ARBA" id="ARBA00022723"/>
    </source>
</evidence>
<evidence type="ECO:0000256" key="7">
    <source>
        <dbReference type="ARBA" id="ARBA00023204"/>
    </source>
</evidence>
<organism evidence="9">
    <name type="scientific">marine sediment metagenome</name>
    <dbReference type="NCBI Taxonomy" id="412755"/>
    <lineage>
        <taxon>unclassified sequences</taxon>
        <taxon>metagenomes</taxon>
        <taxon>ecological metagenomes</taxon>
    </lineage>
</organism>
<reference evidence="9" key="1">
    <citation type="journal article" date="2014" name="Front. Microbiol.">
        <title>High frequency of phylogenetically diverse reductive dehalogenase-homologous genes in deep subseafloor sedimentary metagenomes.</title>
        <authorList>
            <person name="Kawai M."/>
            <person name="Futagami T."/>
            <person name="Toyoda A."/>
            <person name="Takaki Y."/>
            <person name="Nishi S."/>
            <person name="Hori S."/>
            <person name="Arai W."/>
            <person name="Tsubouchi T."/>
            <person name="Morono Y."/>
            <person name="Uchiyama I."/>
            <person name="Ito T."/>
            <person name="Fujiyama A."/>
            <person name="Inagaki F."/>
            <person name="Takami H."/>
        </authorList>
    </citation>
    <scope>NUCLEOTIDE SEQUENCE</scope>
    <source>
        <strain evidence="9">Expedition CK06-06</strain>
    </source>
</reference>